<reference evidence="1 2" key="1">
    <citation type="submission" date="2019-10" db="EMBL/GenBank/DDBJ databases">
        <title>Assembly and Annotation for the nematode Trichostrongylus colubriformis.</title>
        <authorList>
            <person name="Martin J."/>
        </authorList>
    </citation>
    <scope>NUCLEOTIDE SEQUENCE [LARGE SCALE GENOMIC DNA]</scope>
    <source>
        <strain evidence="1">G859</strain>
        <tissue evidence="1">Whole worm</tissue>
    </source>
</reference>
<sequence>MTGRGYIDTCAEHIAAPVDKPRWKAWSDADLSKVYRFYLLRTLGFEVANHNLQEHVNMIIESKGSKKAAQKFYCESVLNGLMSRKG</sequence>
<keyword evidence="2" id="KW-1185">Reference proteome</keyword>
<dbReference type="EMBL" id="WIXE01019483">
    <property type="protein sequence ID" value="KAK5969986.1"/>
    <property type="molecule type" value="Genomic_DNA"/>
</dbReference>
<dbReference type="AlphaFoldDB" id="A0AAN8EZ93"/>
<dbReference type="Proteomes" id="UP001331761">
    <property type="component" value="Unassembled WGS sequence"/>
</dbReference>
<organism evidence="1 2">
    <name type="scientific">Trichostrongylus colubriformis</name>
    <name type="common">Black scour worm</name>
    <dbReference type="NCBI Taxonomy" id="6319"/>
    <lineage>
        <taxon>Eukaryota</taxon>
        <taxon>Metazoa</taxon>
        <taxon>Ecdysozoa</taxon>
        <taxon>Nematoda</taxon>
        <taxon>Chromadorea</taxon>
        <taxon>Rhabditida</taxon>
        <taxon>Rhabditina</taxon>
        <taxon>Rhabditomorpha</taxon>
        <taxon>Strongyloidea</taxon>
        <taxon>Trichostrongylidae</taxon>
        <taxon>Trichostrongylus</taxon>
    </lineage>
</organism>
<name>A0AAN8EZ93_TRICO</name>
<accession>A0AAN8EZ93</accession>
<protein>
    <submittedName>
        <fullName evidence="1">Uncharacterized protein</fullName>
    </submittedName>
</protein>
<evidence type="ECO:0000313" key="1">
    <source>
        <dbReference type="EMBL" id="KAK5969986.1"/>
    </source>
</evidence>
<gene>
    <name evidence="1" type="ORF">GCK32_008843</name>
</gene>
<proteinExistence type="predicted"/>
<comment type="caution">
    <text evidence="1">The sequence shown here is derived from an EMBL/GenBank/DDBJ whole genome shotgun (WGS) entry which is preliminary data.</text>
</comment>
<evidence type="ECO:0000313" key="2">
    <source>
        <dbReference type="Proteomes" id="UP001331761"/>
    </source>
</evidence>